<keyword evidence="4" id="KW-1185">Reference proteome</keyword>
<dbReference type="OrthoDB" id="5419927at2759"/>
<dbReference type="EMBL" id="JAADYS010000466">
    <property type="protein sequence ID" value="KAF4469538.1"/>
    <property type="molecule type" value="Genomic_DNA"/>
</dbReference>
<reference evidence="3 4" key="1">
    <citation type="submission" date="2020-01" db="EMBL/GenBank/DDBJ databases">
        <title>Identification and distribution of gene clusters putatively required for synthesis of sphingolipid metabolism inhibitors in phylogenetically diverse species of the filamentous fungus Fusarium.</title>
        <authorList>
            <person name="Kim H.-S."/>
            <person name="Busman M."/>
            <person name="Brown D.W."/>
            <person name="Divon H."/>
            <person name="Uhlig S."/>
            <person name="Proctor R.H."/>
        </authorList>
    </citation>
    <scope>NUCLEOTIDE SEQUENCE [LARGE SCALE GENOMIC DNA]</scope>
    <source>
        <strain evidence="3 4">NRRL 20459</strain>
    </source>
</reference>
<evidence type="ECO:0000256" key="1">
    <source>
        <dbReference type="SAM" id="Coils"/>
    </source>
</evidence>
<evidence type="ECO:0000313" key="3">
    <source>
        <dbReference type="EMBL" id="KAF4469538.1"/>
    </source>
</evidence>
<evidence type="ECO:0000313" key="4">
    <source>
        <dbReference type="Proteomes" id="UP000554235"/>
    </source>
</evidence>
<sequence>MDLAKQTQRIIEVVSIRVENLTNETMVETLRETRNVNQEMSKAQSAIAELRQSQLEMERNSTARYEQQELLAQAFVESIDQNLQQCLGGCESQFRVGFSGMQESLQELMWYAQPLLPQLSPNTRASMMRRSPCKPKPLVEREEDTGSGKHYVDTAKSLYH</sequence>
<accession>A0A8H4LJZ2</accession>
<comment type="caution">
    <text evidence="3">The sequence shown here is derived from an EMBL/GenBank/DDBJ whole genome shotgun (WGS) entry which is preliminary data.</text>
</comment>
<dbReference type="Proteomes" id="UP000554235">
    <property type="component" value="Unassembled WGS sequence"/>
</dbReference>
<protein>
    <submittedName>
        <fullName evidence="3">Uncharacterized protein</fullName>
    </submittedName>
</protein>
<keyword evidence="1" id="KW-0175">Coiled coil</keyword>
<evidence type="ECO:0000256" key="2">
    <source>
        <dbReference type="SAM" id="MobiDB-lite"/>
    </source>
</evidence>
<organism evidence="3 4">
    <name type="scientific">Fusarium albosuccineum</name>
    <dbReference type="NCBI Taxonomy" id="1237068"/>
    <lineage>
        <taxon>Eukaryota</taxon>
        <taxon>Fungi</taxon>
        <taxon>Dikarya</taxon>
        <taxon>Ascomycota</taxon>
        <taxon>Pezizomycotina</taxon>
        <taxon>Sordariomycetes</taxon>
        <taxon>Hypocreomycetidae</taxon>
        <taxon>Hypocreales</taxon>
        <taxon>Nectriaceae</taxon>
        <taxon>Fusarium</taxon>
        <taxon>Fusarium decemcellulare species complex</taxon>
    </lineage>
</organism>
<feature type="region of interest" description="Disordered" evidence="2">
    <location>
        <begin position="123"/>
        <end position="160"/>
    </location>
</feature>
<proteinExistence type="predicted"/>
<name>A0A8H4LJZ2_9HYPO</name>
<feature type="coiled-coil region" evidence="1">
    <location>
        <begin position="4"/>
        <end position="60"/>
    </location>
</feature>
<gene>
    <name evidence="3" type="ORF">FALBO_3583</name>
</gene>
<dbReference type="AlphaFoldDB" id="A0A8H4LJZ2"/>
<feature type="compositionally biased region" description="Basic and acidic residues" evidence="2">
    <location>
        <begin position="137"/>
        <end position="153"/>
    </location>
</feature>